<protein>
    <recommendedName>
        <fullName evidence="1">Mutator-like transposase domain-containing protein</fullName>
    </recommendedName>
</protein>
<dbReference type="InterPro" id="IPR049012">
    <property type="entry name" value="Mutator_transp_dom"/>
</dbReference>
<keyword evidence="3" id="KW-1185">Reference proteome</keyword>
<evidence type="ECO:0000259" key="1">
    <source>
        <dbReference type="Pfam" id="PF20700"/>
    </source>
</evidence>
<evidence type="ECO:0000313" key="2">
    <source>
        <dbReference type="EMBL" id="KAJ8889493.1"/>
    </source>
</evidence>
<reference evidence="2 3" key="1">
    <citation type="submission" date="2023-02" db="EMBL/GenBank/DDBJ databases">
        <title>LHISI_Scaffold_Assembly.</title>
        <authorList>
            <person name="Stuart O.P."/>
            <person name="Cleave R."/>
            <person name="Magrath M.J.L."/>
            <person name="Mikheyev A.S."/>
        </authorList>
    </citation>
    <scope>NUCLEOTIDE SEQUENCE [LARGE SCALE GENOMIC DNA]</scope>
    <source>
        <strain evidence="2">Daus_M_001</strain>
        <tissue evidence="2">Leg muscle</tissue>
    </source>
</reference>
<comment type="caution">
    <text evidence="2">The sequence shown here is derived from an EMBL/GenBank/DDBJ whole genome shotgun (WGS) entry which is preliminary data.</text>
</comment>
<evidence type="ECO:0000313" key="3">
    <source>
        <dbReference type="Proteomes" id="UP001159363"/>
    </source>
</evidence>
<gene>
    <name evidence="2" type="ORF">PR048_008992</name>
</gene>
<organism evidence="2 3">
    <name type="scientific">Dryococelus australis</name>
    <dbReference type="NCBI Taxonomy" id="614101"/>
    <lineage>
        <taxon>Eukaryota</taxon>
        <taxon>Metazoa</taxon>
        <taxon>Ecdysozoa</taxon>
        <taxon>Arthropoda</taxon>
        <taxon>Hexapoda</taxon>
        <taxon>Insecta</taxon>
        <taxon>Pterygota</taxon>
        <taxon>Neoptera</taxon>
        <taxon>Polyneoptera</taxon>
        <taxon>Phasmatodea</taxon>
        <taxon>Verophasmatodea</taxon>
        <taxon>Anareolatae</taxon>
        <taxon>Phasmatidae</taxon>
        <taxon>Eurycanthinae</taxon>
        <taxon>Dryococelus</taxon>
    </lineage>
</organism>
<dbReference type="Proteomes" id="UP001159363">
    <property type="component" value="Chromosome 3"/>
</dbReference>
<accession>A0ABQ9I0H5</accession>
<dbReference type="EMBL" id="JARBHB010000003">
    <property type="protein sequence ID" value="KAJ8889493.1"/>
    <property type="molecule type" value="Genomic_DNA"/>
</dbReference>
<dbReference type="Pfam" id="PF20700">
    <property type="entry name" value="Mutator"/>
    <property type="match status" value="1"/>
</dbReference>
<name>A0ABQ9I0H5_9NEOP</name>
<feature type="domain" description="Mutator-like transposase" evidence="1">
    <location>
        <begin position="8"/>
        <end position="146"/>
    </location>
</feature>
<sequence length="154" mass="17766">MYHFCFQASIVGFKIGNVLHIGVRNRYCSICASCQNAKQTPPSHMCFLDWKKSATSIEADTIAGNYLALNTTNLSARYFLFVKWFTTPVHRKLLETMPYGLNLMVEKVECKNHVLRNYCHKLTDLTKNTKFPVTSRNLLKQQIPRFRTTVDKAI</sequence>
<proteinExistence type="predicted"/>